<accession>A0A0H2R0X1</accession>
<evidence type="ECO:0000313" key="1">
    <source>
        <dbReference type="EMBL" id="KLO04897.1"/>
    </source>
</evidence>
<dbReference type="Proteomes" id="UP000053477">
    <property type="component" value="Unassembled WGS sequence"/>
</dbReference>
<sequence>DNIPEWDGNPDTLANWILKVNSLSKRSPIIFKQLGQIVPTRLVDEADDWYYSLPQSYRTKIEEDWETLKEAIASYYMNRSWFDKQKTRANKAYYREPGHHTETPSEYYIRKSQLLSFVYQLNDSQMIMEVLTNAPSAWVTIVTPHFCRTVVEFQAALKFHEEALIDV</sequence>
<keyword evidence="2" id="KW-1185">Reference proteome</keyword>
<evidence type="ECO:0000313" key="2">
    <source>
        <dbReference type="Proteomes" id="UP000053477"/>
    </source>
</evidence>
<gene>
    <name evidence="1" type="ORF">SCHPADRAFT_806800</name>
</gene>
<protein>
    <recommendedName>
        <fullName evidence="3">Retrotransposon gag domain-containing protein</fullName>
    </recommendedName>
</protein>
<dbReference type="STRING" id="27342.A0A0H2R0X1"/>
<evidence type="ECO:0008006" key="3">
    <source>
        <dbReference type="Google" id="ProtNLM"/>
    </source>
</evidence>
<feature type="non-terminal residue" evidence="1">
    <location>
        <position position="1"/>
    </location>
</feature>
<dbReference type="AlphaFoldDB" id="A0A0H2R0X1"/>
<organism evidence="1 2">
    <name type="scientific">Schizopora paradoxa</name>
    <dbReference type="NCBI Taxonomy" id="27342"/>
    <lineage>
        <taxon>Eukaryota</taxon>
        <taxon>Fungi</taxon>
        <taxon>Dikarya</taxon>
        <taxon>Basidiomycota</taxon>
        <taxon>Agaricomycotina</taxon>
        <taxon>Agaricomycetes</taxon>
        <taxon>Hymenochaetales</taxon>
        <taxon>Schizoporaceae</taxon>
        <taxon>Schizopora</taxon>
    </lineage>
</organism>
<dbReference type="EMBL" id="KQ086408">
    <property type="protein sequence ID" value="KLO04897.1"/>
    <property type="molecule type" value="Genomic_DNA"/>
</dbReference>
<reference evidence="1 2" key="1">
    <citation type="submission" date="2015-04" db="EMBL/GenBank/DDBJ databases">
        <title>Complete genome sequence of Schizopora paradoxa KUC8140, a cosmopolitan wood degrader in East Asia.</title>
        <authorList>
            <consortium name="DOE Joint Genome Institute"/>
            <person name="Min B."/>
            <person name="Park H."/>
            <person name="Jang Y."/>
            <person name="Kim J.-J."/>
            <person name="Kim K.H."/>
            <person name="Pangilinan J."/>
            <person name="Lipzen A."/>
            <person name="Riley R."/>
            <person name="Grigoriev I.V."/>
            <person name="Spatafora J.W."/>
            <person name="Choi I.-G."/>
        </authorList>
    </citation>
    <scope>NUCLEOTIDE SEQUENCE [LARGE SCALE GENOMIC DNA]</scope>
    <source>
        <strain evidence="1 2">KUC8140</strain>
    </source>
</reference>
<feature type="non-terminal residue" evidence="1">
    <location>
        <position position="167"/>
    </location>
</feature>
<dbReference type="OrthoDB" id="3203159at2759"/>
<name>A0A0H2R0X1_9AGAM</name>
<dbReference type="InParanoid" id="A0A0H2R0X1"/>
<proteinExistence type="predicted"/>